<gene>
    <name evidence="1" type="ORF">FOB64_003089</name>
</gene>
<accession>A0A8H6BXZ9</accession>
<name>A0A8H6BXZ9_CANAX</name>
<protein>
    <submittedName>
        <fullName evidence="1">Mitochondrial export protein Som1 family protein</fullName>
    </submittedName>
</protein>
<comment type="caution">
    <text evidence="1">The sequence shown here is derived from an EMBL/GenBank/DDBJ whole genome shotgun (WGS) entry which is preliminary data.</text>
</comment>
<sequence length="133" mass="15625">MAPPVPVYSISEVRKQYKDQLDNPEKYKCQLKSITQHECTFRPTTIRNDNVQSEIICLPFKRIFQRCLVPIITKNTDGKKLRLEKWINIEITDEQTNHDLVDPGSKYGKDVQDFLNAEQEFKKFMEMESDGNL</sequence>
<dbReference type="GO" id="GO:0042720">
    <property type="term" value="C:mitochondrial inner membrane peptidase complex"/>
    <property type="evidence" value="ECO:0007669"/>
    <property type="project" value="InterPro"/>
</dbReference>
<dbReference type="EMBL" id="JABWAD010000037">
    <property type="protein sequence ID" value="KAF6069441.1"/>
    <property type="molecule type" value="Genomic_DNA"/>
</dbReference>
<dbReference type="AlphaFoldDB" id="A0A8H6BXZ9"/>
<organism evidence="1 2">
    <name type="scientific">Candida albicans</name>
    <name type="common">Yeast</name>
    <dbReference type="NCBI Taxonomy" id="5476"/>
    <lineage>
        <taxon>Eukaryota</taxon>
        <taxon>Fungi</taxon>
        <taxon>Dikarya</taxon>
        <taxon>Ascomycota</taxon>
        <taxon>Saccharomycotina</taxon>
        <taxon>Pichiomycetes</taxon>
        <taxon>Debaryomycetaceae</taxon>
        <taxon>Candida/Lodderomyces clade</taxon>
        <taxon>Candida</taxon>
    </lineage>
</organism>
<dbReference type="Proteomes" id="UP000536275">
    <property type="component" value="Unassembled WGS sequence"/>
</dbReference>
<dbReference type="InterPro" id="IPR024645">
    <property type="entry name" value="Mitochondr_Som1"/>
</dbReference>
<proteinExistence type="predicted"/>
<evidence type="ECO:0000313" key="1">
    <source>
        <dbReference type="EMBL" id="KAF6069441.1"/>
    </source>
</evidence>
<reference evidence="1 2" key="1">
    <citation type="submission" date="2020-03" db="EMBL/GenBank/DDBJ databases">
        <title>FDA dAtabase for Regulatory Grade micrObial Sequences (FDA-ARGOS): Supporting development and validation of Infectious Disease Dx tests.</title>
        <authorList>
            <person name="Campos J."/>
            <person name="Goldberg B."/>
            <person name="Tallon L."/>
            <person name="Sadzewicz L."/>
            <person name="Vavikolanu K."/>
            <person name="Mehta A."/>
            <person name="Aluvathingal J."/>
            <person name="Nadendla S."/>
            <person name="Nandy P."/>
            <person name="Geyer C."/>
            <person name="Yan Y."/>
            <person name="Sichtig H."/>
        </authorList>
    </citation>
    <scope>NUCLEOTIDE SEQUENCE [LARGE SCALE GENOMIC DNA]</scope>
    <source>
        <strain evidence="1 2">FDAARGOS_656</strain>
    </source>
</reference>
<evidence type="ECO:0000313" key="2">
    <source>
        <dbReference type="Proteomes" id="UP000536275"/>
    </source>
</evidence>
<dbReference type="Pfam" id="PF11093">
    <property type="entry name" value="Mitochondr_Som1"/>
    <property type="match status" value="1"/>
</dbReference>